<evidence type="ECO:0000259" key="1">
    <source>
        <dbReference type="PROSITE" id="PS51704"/>
    </source>
</evidence>
<keyword evidence="3" id="KW-1185">Reference proteome</keyword>
<dbReference type="RefSeq" id="WP_123825403.1">
    <property type="nucleotide sequence ID" value="NZ_RKMF01000010.1"/>
</dbReference>
<comment type="caution">
    <text evidence="2">The sequence shown here is derived from an EMBL/GenBank/DDBJ whole genome shotgun (WGS) entry which is preliminary data.</text>
</comment>
<dbReference type="Gene3D" id="3.20.20.190">
    <property type="entry name" value="Phosphatidylinositol (PI) phosphodiesterase"/>
    <property type="match status" value="1"/>
</dbReference>
<dbReference type="Pfam" id="PF03009">
    <property type="entry name" value="GDPD"/>
    <property type="match status" value="1"/>
</dbReference>
<dbReference type="PANTHER" id="PTHR43805">
    <property type="entry name" value="GLYCEROPHOSPHORYL DIESTER PHOSPHODIESTERASE"/>
    <property type="match status" value="1"/>
</dbReference>
<dbReference type="InterPro" id="IPR030395">
    <property type="entry name" value="GP_PDE_dom"/>
</dbReference>
<accession>A0A3N3ZR60</accession>
<dbReference type="Proteomes" id="UP000270616">
    <property type="component" value="Unassembled WGS sequence"/>
</dbReference>
<organism evidence="2 3">
    <name type="scientific">Kocuria soli</name>
    <dbReference type="NCBI Taxonomy" id="2485125"/>
    <lineage>
        <taxon>Bacteria</taxon>
        <taxon>Bacillati</taxon>
        <taxon>Actinomycetota</taxon>
        <taxon>Actinomycetes</taxon>
        <taxon>Micrococcales</taxon>
        <taxon>Micrococcaceae</taxon>
        <taxon>Kocuria</taxon>
    </lineage>
</organism>
<feature type="domain" description="GP-PDE" evidence="1">
    <location>
        <begin position="11"/>
        <end position="275"/>
    </location>
</feature>
<sequence>MKLSPGNAPADMVLAHRGFAPDGAENTLTAFRAARDLGCRWIETDVHTTKDGVVLAFHDATLDRVTQGAGQINDLNHAELADLMVAGTSPVPTLREVLDELPELYVNIDVKDEASVTALPAVLEATGAAGRVRIASFSDSRRGRTLAELSARGLRPLSTSVGATGFLTALVLFHTVPAAWPAARWLSRRRVPKFDVIQMPMKLGWMLPKVRSLPLVGEWLGRRVVATRRFVAAAHRHGIQVHVWTVNRPEDMELILHHGVDALVTDRADLALEVVAGLLRERTTTGSTL</sequence>
<dbReference type="OrthoDB" id="5241788at2"/>
<dbReference type="InterPro" id="IPR017946">
    <property type="entry name" value="PLC-like_Pdiesterase_TIM-brl"/>
</dbReference>
<protein>
    <submittedName>
        <fullName evidence="2">Esterase</fullName>
    </submittedName>
</protein>
<evidence type="ECO:0000313" key="2">
    <source>
        <dbReference type="EMBL" id="ROZ62842.1"/>
    </source>
</evidence>
<evidence type="ECO:0000313" key="3">
    <source>
        <dbReference type="Proteomes" id="UP000270616"/>
    </source>
</evidence>
<dbReference type="AlphaFoldDB" id="A0A3N3ZR60"/>
<reference evidence="2 3" key="1">
    <citation type="submission" date="2018-10" db="EMBL/GenBank/DDBJ databases">
        <title>Kocuria sp. M5W7-7, whole genome shotgun sequence.</title>
        <authorList>
            <person name="Tuo L."/>
        </authorList>
    </citation>
    <scope>NUCLEOTIDE SEQUENCE [LARGE SCALE GENOMIC DNA]</scope>
    <source>
        <strain evidence="2 3">M5W7-7</strain>
    </source>
</reference>
<dbReference type="GO" id="GO:0008081">
    <property type="term" value="F:phosphoric diester hydrolase activity"/>
    <property type="evidence" value="ECO:0007669"/>
    <property type="project" value="InterPro"/>
</dbReference>
<dbReference type="PROSITE" id="PS51704">
    <property type="entry name" value="GP_PDE"/>
    <property type="match status" value="1"/>
</dbReference>
<dbReference type="EMBL" id="RKMF01000010">
    <property type="protein sequence ID" value="ROZ62842.1"/>
    <property type="molecule type" value="Genomic_DNA"/>
</dbReference>
<gene>
    <name evidence="2" type="ORF">EDL96_08695</name>
</gene>
<proteinExistence type="predicted"/>
<name>A0A3N3ZR60_9MICC</name>
<dbReference type="SUPFAM" id="SSF51695">
    <property type="entry name" value="PLC-like phosphodiesterases"/>
    <property type="match status" value="1"/>
</dbReference>
<dbReference type="GO" id="GO:0006629">
    <property type="term" value="P:lipid metabolic process"/>
    <property type="evidence" value="ECO:0007669"/>
    <property type="project" value="InterPro"/>
</dbReference>
<dbReference type="PANTHER" id="PTHR43805:SF1">
    <property type="entry name" value="GP-PDE DOMAIN-CONTAINING PROTEIN"/>
    <property type="match status" value="1"/>
</dbReference>